<gene>
    <name evidence="6" type="ORF">ENR63_02210</name>
</gene>
<sequence>MSRNSSIQNRRMEIDTQYSKVVIFNGTDAKTGRPTRMFMQDGQFSSGIYLDGSDLLFDYTEFYNLGAHFNPKMEKALMIGGAAYSYPKEFVQKFPGAKLDVVEIDPMVTDLAKKYFNLWETPNLTVFHEDGRTFLNKNKEVYDAIFIDAYNSKYSIPNNLVTVEAIDLMGKSLTDEGVVIVNVVSALSGEKSEFLWREYATYKKVFPQVFLFKTDNSSDKEVQNVMLIAAKSSRPFSFDSTNPKLNDLLKNLWLGAGEASKEIFVDDFAPVEYYINKFF</sequence>
<proteinExistence type="inferred from homology"/>
<evidence type="ECO:0000256" key="1">
    <source>
        <dbReference type="ARBA" id="ARBA00007867"/>
    </source>
</evidence>
<dbReference type="InterPro" id="IPR030374">
    <property type="entry name" value="PABS"/>
</dbReference>
<evidence type="ECO:0000256" key="2">
    <source>
        <dbReference type="ARBA" id="ARBA00022679"/>
    </source>
</evidence>
<dbReference type="PROSITE" id="PS51006">
    <property type="entry name" value="PABS_2"/>
    <property type="match status" value="1"/>
</dbReference>
<feature type="domain" description="PABS" evidence="5">
    <location>
        <begin position="1"/>
        <end position="231"/>
    </location>
</feature>
<dbReference type="GO" id="GO:0006596">
    <property type="term" value="P:polyamine biosynthetic process"/>
    <property type="evidence" value="ECO:0007669"/>
    <property type="project" value="UniProtKB-UniRule"/>
</dbReference>
<evidence type="ECO:0000256" key="3">
    <source>
        <dbReference type="ARBA" id="ARBA00023115"/>
    </source>
</evidence>
<dbReference type="InterPro" id="IPR029063">
    <property type="entry name" value="SAM-dependent_MTases_sf"/>
</dbReference>
<dbReference type="Pfam" id="PF01564">
    <property type="entry name" value="Spermine_synth"/>
    <property type="match status" value="1"/>
</dbReference>
<dbReference type="PANTHER" id="PTHR43317:SF1">
    <property type="entry name" value="THERMOSPERMINE SYNTHASE ACAULIS5"/>
    <property type="match status" value="1"/>
</dbReference>
<dbReference type="Gene3D" id="3.40.50.150">
    <property type="entry name" value="Vaccinia Virus protein VP39"/>
    <property type="match status" value="1"/>
</dbReference>
<dbReference type="AlphaFoldDB" id="A0A7C4XGL5"/>
<dbReference type="CDD" id="cd02440">
    <property type="entry name" value="AdoMet_MTases"/>
    <property type="match status" value="1"/>
</dbReference>
<comment type="similarity">
    <text evidence="1">Belongs to the spermidine/spermine synthase family.</text>
</comment>
<dbReference type="EMBL" id="DSRT01000117">
    <property type="protein sequence ID" value="HGW29714.1"/>
    <property type="molecule type" value="Genomic_DNA"/>
</dbReference>
<evidence type="ECO:0000313" key="6">
    <source>
        <dbReference type="EMBL" id="HGW29714.1"/>
    </source>
</evidence>
<keyword evidence="3 4" id="KW-0620">Polyamine biosynthesis</keyword>
<keyword evidence="2 4" id="KW-0808">Transferase</keyword>
<accession>A0A7C4XGL5</accession>
<protein>
    <recommendedName>
        <fullName evidence="5">PABS domain-containing protein</fullName>
    </recommendedName>
</protein>
<dbReference type="SUPFAM" id="SSF53335">
    <property type="entry name" value="S-adenosyl-L-methionine-dependent methyltransferases"/>
    <property type="match status" value="1"/>
</dbReference>
<evidence type="ECO:0000259" key="5">
    <source>
        <dbReference type="PROSITE" id="PS51006"/>
    </source>
</evidence>
<evidence type="ECO:0000256" key="4">
    <source>
        <dbReference type="PROSITE-ProRule" id="PRU00354"/>
    </source>
</evidence>
<dbReference type="NCBIfam" id="NF037959">
    <property type="entry name" value="MFS_SpdSyn"/>
    <property type="match status" value="1"/>
</dbReference>
<dbReference type="PANTHER" id="PTHR43317">
    <property type="entry name" value="THERMOSPERMINE SYNTHASE ACAULIS5"/>
    <property type="match status" value="1"/>
</dbReference>
<organism evidence="6">
    <name type="scientific">candidate division WWE3 bacterium</name>
    <dbReference type="NCBI Taxonomy" id="2053526"/>
    <lineage>
        <taxon>Bacteria</taxon>
        <taxon>Katanobacteria</taxon>
    </lineage>
</organism>
<name>A0A7C4XGL5_UNCKA</name>
<reference evidence="6" key="1">
    <citation type="journal article" date="2020" name="mSystems">
        <title>Genome- and Community-Level Interaction Insights into Carbon Utilization and Element Cycling Functions of Hydrothermarchaeota in Hydrothermal Sediment.</title>
        <authorList>
            <person name="Zhou Z."/>
            <person name="Liu Y."/>
            <person name="Xu W."/>
            <person name="Pan J."/>
            <person name="Luo Z.H."/>
            <person name="Li M."/>
        </authorList>
    </citation>
    <scope>NUCLEOTIDE SEQUENCE [LARGE SCALE GENOMIC DNA]</scope>
    <source>
        <strain evidence="6">SpSt-417</strain>
    </source>
</reference>
<feature type="active site" description="Proton acceptor" evidence="4">
    <location>
        <position position="148"/>
    </location>
</feature>
<dbReference type="GO" id="GO:0010487">
    <property type="term" value="F:thermospermine synthase activity"/>
    <property type="evidence" value="ECO:0007669"/>
    <property type="project" value="TreeGrafter"/>
</dbReference>
<comment type="caution">
    <text evidence="6">The sequence shown here is derived from an EMBL/GenBank/DDBJ whole genome shotgun (WGS) entry which is preliminary data.</text>
</comment>